<evidence type="ECO:0000256" key="2">
    <source>
        <dbReference type="ARBA" id="ARBA00022598"/>
    </source>
</evidence>
<dbReference type="AlphaFoldDB" id="A0A1I2KP58"/>
<proteinExistence type="inferred from homology"/>
<dbReference type="RefSeq" id="WP_254791109.1">
    <property type="nucleotide sequence ID" value="NZ_FOND01000022.1"/>
</dbReference>
<dbReference type="InterPro" id="IPR020845">
    <property type="entry name" value="AMP-binding_CS"/>
</dbReference>
<gene>
    <name evidence="5" type="ORF">SAMN05216574_12210</name>
</gene>
<name>A0A1I2KP58_9ACTN</name>
<dbReference type="Gene3D" id="3.30.300.30">
    <property type="match status" value="1"/>
</dbReference>
<dbReference type="SUPFAM" id="SSF56801">
    <property type="entry name" value="Acetyl-CoA synthetase-like"/>
    <property type="match status" value="1"/>
</dbReference>
<dbReference type="Pfam" id="PF00501">
    <property type="entry name" value="AMP-binding"/>
    <property type="match status" value="1"/>
</dbReference>
<dbReference type="PROSITE" id="PS00455">
    <property type="entry name" value="AMP_BINDING"/>
    <property type="match status" value="1"/>
</dbReference>
<dbReference type="Gene3D" id="3.40.50.12780">
    <property type="entry name" value="N-terminal domain of ligase-like"/>
    <property type="match status" value="1"/>
</dbReference>
<dbReference type="InterPro" id="IPR045851">
    <property type="entry name" value="AMP-bd_C_sf"/>
</dbReference>
<evidence type="ECO:0000256" key="1">
    <source>
        <dbReference type="ARBA" id="ARBA00006432"/>
    </source>
</evidence>
<dbReference type="InterPro" id="IPR025110">
    <property type="entry name" value="AMP-bd_C"/>
</dbReference>
<feature type="domain" description="AMP-dependent synthetase/ligase" evidence="3">
    <location>
        <begin position="47"/>
        <end position="430"/>
    </location>
</feature>
<feature type="domain" description="AMP-binding enzyme C-terminal" evidence="4">
    <location>
        <begin position="480"/>
        <end position="555"/>
    </location>
</feature>
<dbReference type="PANTHER" id="PTHR43767">
    <property type="entry name" value="LONG-CHAIN-FATTY-ACID--COA LIGASE"/>
    <property type="match status" value="1"/>
</dbReference>
<dbReference type="FunFam" id="3.30.300.30:FF:000008">
    <property type="entry name" value="2,3-dihydroxybenzoate-AMP ligase"/>
    <property type="match status" value="1"/>
</dbReference>
<evidence type="ECO:0000259" key="4">
    <source>
        <dbReference type="Pfam" id="PF13193"/>
    </source>
</evidence>
<reference evidence="6" key="1">
    <citation type="submission" date="2016-10" db="EMBL/GenBank/DDBJ databases">
        <authorList>
            <person name="Varghese N."/>
            <person name="Submissions S."/>
        </authorList>
    </citation>
    <scope>NUCLEOTIDE SEQUENCE [LARGE SCALE GENOMIC DNA]</scope>
    <source>
        <strain evidence="6">DSM 46838</strain>
    </source>
</reference>
<dbReference type="InterPro" id="IPR042099">
    <property type="entry name" value="ANL_N_sf"/>
</dbReference>
<protein>
    <submittedName>
        <fullName evidence="5">Long-chain acyl-CoA synthetase</fullName>
    </submittedName>
</protein>
<dbReference type="InterPro" id="IPR050237">
    <property type="entry name" value="ATP-dep_AMP-bd_enzyme"/>
</dbReference>
<evidence type="ECO:0000259" key="3">
    <source>
        <dbReference type="Pfam" id="PF00501"/>
    </source>
</evidence>
<evidence type="ECO:0000313" key="5">
    <source>
        <dbReference type="EMBL" id="SFF66901.1"/>
    </source>
</evidence>
<accession>A0A1I2KP58</accession>
<dbReference type="STRING" id="1798228.SAMN05216574_12210"/>
<dbReference type="GO" id="GO:0016878">
    <property type="term" value="F:acid-thiol ligase activity"/>
    <property type="evidence" value="ECO:0007669"/>
    <property type="project" value="UniProtKB-ARBA"/>
</dbReference>
<dbReference type="InterPro" id="IPR000873">
    <property type="entry name" value="AMP-dep_synth/lig_dom"/>
</dbReference>
<sequence>MTDAGRPAPHDVARPVSAYDERPWLARYGDQPADYDIEFDDALDMFRAGVAKDPSAVALRYFDGVITRQELDELSDGLAAGLVAGGFSPGDRLAVYLQNVPQFVISMVAAWKAGGVMVSINPMSRARELSYLLRDSGATVLVSLESLYGEVAEGVVADTDVRLVLTTSELEFQSRDDDRLFAGVQRHRHEGTTDFSEFVAEHRGTVPPPVDLGADDVAFLTYTSGTTGVPKGAMNTHRNVVFTAQVYRDWVHAGRDGAIFGIAPLFHITGLIGHIAVSLLAPAPLVLAYRFEPRVVLDAFAEHRPAFTIGAITAFSALLDAPGFTEDAFASFTSIYSGGAAISPTAEQAFLAATGKQVHNAYGLTETTSPMTVTPFGSPSPVDPTSGALSVGVPAPNTVVRIQDDDGNDLPLGEVGEIVAEGPQVVAGYWGKPEETAANLPGGALKSGDVGFMNPEGWVFIVDRKKDMINASGYKVWPREVEDVLAEHPGVRESAVVGVPDEKRGETVKAFVSLRPGASVTEDELIAHCKERMAAYKYPRSVVLVDELPKTVTGKILRRELRT</sequence>
<organism evidence="5 6">
    <name type="scientific">Blastococcus tunisiensis</name>
    <dbReference type="NCBI Taxonomy" id="1798228"/>
    <lineage>
        <taxon>Bacteria</taxon>
        <taxon>Bacillati</taxon>
        <taxon>Actinomycetota</taxon>
        <taxon>Actinomycetes</taxon>
        <taxon>Geodermatophilales</taxon>
        <taxon>Geodermatophilaceae</taxon>
        <taxon>Blastococcus</taxon>
    </lineage>
</organism>
<dbReference type="Pfam" id="PF13193">
    <property type="entry name" value="AMP-binding_C"/>
    <property type="match status" value="1"/>
</dbReference>
<dbReference type="Proteomes" id="UP000198589">
    <property type="component" value="Unassembled WGS sequence"/>
</dbReference>
<keyword evidence="6" id="KW-1185">Reference proteome</keyword>
<comment type="similarity">
    <text evidence="1">Belongs to the ATP-dependent AMP-binding enzyme family.</text>
</comment>
<dbReference type="EMBL" id="FOND01000022">
    <property type="protein sequence ID" value="SFF66901.1"/>
    <property type="molecule type" value="Genomic_DNA"/>
</dbReference>
<keyword evidence="2" id="KW-0436">Ligase</keyword>
<dbReference type="PANTHER" id="PTHR43767:SF1">
    <property type="entry name" value="NONRIBOSOMAL PEPTIDE SYNTHASE PES1 (EUROFUNG)-RELATED"/>
    <property type="match status" value="1"/>
</dbReference>
<evidence type="ECO:0000313" key="6">
    <source>
        <dbReference type="Proteomes" id="UP000198589"/>
    </source>
</evidence>